<reference evidence="1 2" key="1">
    <citation type="submission" date="2018-02" db="EMBL/GenBank/DDBJ databases">
        <title>The genomes of Aspergillus section Nigri reveals drivers in fungal speciation.</title>
        <authorList>
            <consortium name="DOE Joint Genome Institute"/>
            <person name="Vesth T.C."/>
            <person name="Nybo J."/>
            <person name="Theobald S."/>
            <person name="Brandl J."/>
            <person name="Frisvad J.C."/>
            <person name="Nielsen K.F."/>
            <person name="Lyhne E.K."/>
            <person name="Kogle M.E."/>
            <person name="Kuo A."/>
            <person name="Riley R."/>
            <person name="Clum A."/>
            <person name="Nolan M."/>
            <person name="Lipzen A."/>
            <person name="Salamov A."/>
            <person name="Henrissat B."/>
            <person name="Wiebenga A."/>
            <person name="De vries R.P."/>
            <person name="Grigoriev I.V."/>
            <person name="Mortensen U.H."/>
            <person name="Andersen M.R."/>
            <person name="Baker S.E."/>
        </authorList>
    </citation>
    <scope>NUCLEOTIDE SEQUENCE [LARGE SCALE GENOMIC DNA]</scope>
    <source>
        <strain evidence="1 2">CBS 121057</strain>
    </source>
</reference>
<dbReference type="EMBL" id="KZ826318">
    <property type="protein sequence ID" value="PYI11456.1"/>
    <property type="molecule type" value="Genomic_DNA"/>
</dbReference>
<name>A0A319EMH2_ASPSB</name>
<evidence type="ECO:0000313" key="2">
    <source>
        <dbReference type="Proteomes" id="UP000248423"/>
    </source>
</evidence>
<sequence length="199" mass="21599">MDTINTPTLSDHITHVSSLPLHARIQALHTLTPQLTPSISPTGTRLITHPSYSGYAHLDPLGTLYISTATACFNEHAPLQTRLLHADLDPIFESIYVSSEEKLAAGLKDGTVTIPKKDNGPVGCACCRGGPDAVILAGFEVEEALYFYEDEYRAMWGDEPENGMTYSSSEGTRLAASREQIERVLAREREGTGKVAAVL</sequence>
<dbReference type="AlphaFoldDB" id="A0A319EMH2"/>
<evidence type="ECO:0000313" key="1">
    <source>
        <dbReference type="EMBL" id="PYI11456.1"/>
    </source>
</evidence>
<dbReference type="VEuPathDB" id="FungiDB:BO78DRAFT_134798"/>
<protein>
    <submittedName>
        <fullName evidence="1">Uncharacterized protein</fullName>
    </submittedName>
</protein>
<dbReference type="Proteomes" id="UP000248423">
    <property type="component" value="Unassembled WGS sequence"/>
</dbReference>
<organism evidence="1 2">
    <name type="scientific">Aspergillus sclerotiicarbonarius (strain CBS 121057 / IBT 28362)</name>
    <dbReference type="NCBI Taxonomy" id="1448318"/>
    <lineage>
        <taxon>Eukaryota</taxon>
        <taxon>Fungi</taxon>
        <taxon>Dikarya</taxon>
        <taxon>Ascomycota</taxon>
        <taxon>Pezizomycotina</taxon>
        <taxon>Eurotiomycetes</taxon>
        <taxon>Eurotiomycetidae</taxon>
        <taxon>Eurotiales</taxon>
        <taxon>Aspergillaceae</taxon>
        <taxon>Aspergillus</taxon>
        <taxon>Aspergillus subgen. Circumdati</taxon>
    </lineage>
</organism>
<keyword evidence="2" id="KW-1185">Reference proteome</keyword>
<accession>A0A319EMH2</accession>
<dbReference type="OrthoDB" id="4475425at2759"/>
<gene>
    <name evidence="1" type="ORF">BO78DRAFT_134798</name>
</gene>
<proteinExistence type="predicted"/>